<dbReference type="Gene3D" id="3.40.1440.10">
    <property type="entry name" value="GIY-YIG endonuclease"/>
    <property type="match status" value="1"/>
</dbReference>
<dbReference type="PROSITE" id="PS50164">
    <property type="entry name" value="GIY_YIG"/>
    <property type="match status" value="1"/>
</dbReference>
<dbReference type="InterPro" id="IPR050190">
    <property type="entry name" value="UPF0213_domain"/>
</dbReference>
<keyword evidence="3" id="KW-0378">Hydrolase</keyword>
<dbReference type="SUPFAM" id="SSF82771">
    <property type="entry name" value="GIY-YIG endonuclease"/>
    <property type="match status" value="1"/>
</dbReference>
<reference evidence="3 4" key="1">
    <citation type="submission" date="2019-03" db="EMBL/GenBank/DDBJ databases">
        <title>Genomic Encyclopedia of Type Strains, Phase IV (KMG-IV): sequencing the most valuable type-strain genomes for metagenomic binning, comparative biology and taxonomic classification.</title>
        <authorList>
            <person name="Goeker M."/>
        </authorList>
    </citation>
    <scope>NUCLEOTIDE SEQUENCE [LARGE SCALE GENOMIC DNA]</scope>
    <source>
        <strain evidence="3 4">DSM 25903</strain>
    </source>
</reference>
<gene>
    <name evidence="3" type="ORF">EV668_2623</name>
</gene>
<dbReference type="PANTHER" id="PTHR34477">
    <property type="entry name" value="UPF0213 PROTEIN YHBQ"/>
    <property type="match status" value="1"/>
</dbReference>
<accession>A0A4R7BVB9</accession>
<name>A0A4R7BVB9_9HYPH</name>
<dbReference type="InterPro" id="IPR035901">
    <property type="entry name" value="GIY-YIG_endonuc_sf"/>
</dbReference>
<proteinExistence type="inferred from homology"/>
<evidence type="ECO:0000313" key="3">
    <source>
        <dbReference type="EMBL" id="TDR89788.1"/>
    </source>
</evidence>
<keyword evidence="3" id="KW-0540">Nuclease</keyword>
<sequence length="95" mass="11756">MAFYVYILASKRNGTLYIGSTDDLSRRVWQHKTKELRGFTSKYDVKLLVWYDVFDTREAAFVRERQMKEWQRRWKLELIEKNNPDWEDLYETLNR</sequence>
<dbReference type="GO" id="GO:0004519">
    <property type="term" value="F:endonuclease activity"/>
    <property type="evidence" value="ECO:0007669"/>
    <property type="project" value="UniProtKB-KW"/>
</dbReference>
<keyword evidence="4" id="KW-1185">Reference proteome</keyword>
<dbReference type="CDD" id="cd10448">
    <property type="entry name" value="GIY-YIG_unchar_3"/>
    <property type="match status" value="1"/>
</dbReference>
<organism evidence="3 4">
    <name type="scientific">Enterovirga rhinocerotis</name>
    <dbReference type="NCBI Taxonomy" id="1339210"/>
    <lineage>
        <taxon>Bacteria</taxon>
        <taxon>Pseudomonadati</taxon>
        <taxon>Pseudomonadota</taxon>
        <taxon>Alphaproteobacteria</taxon>
        <taxon>Hyphomicrobiales</taxon>
        <taxon>Methylobacteriaceae</taxon>
        <taxon>Enterovirga</taxon>
    </lineage>
</organism>
<evidence type="ECO:0000259" key="2">
    <source>
        <dbReference type="PROSITE" id="PS50164"/>
    </source>
</evidence>
<dbReference type="Proteomes" id="UP000295122">
    <property type="component" value="Unassembled WGS sequence"/>
</dbReference>
<dbReference type="OrthoDB" id="287318at2"/>
<dbReference type="EMBL" id="SNZR01000013">
    <property type="protein sequence ID" value="TDR89788.1"/>
    <property type="molecule type" value="Genomic_DNA"/>
</dbReference>
<protein>
    <submittedName>
        <fullName evidence="3">Putative endonuclease</fullName>
    </submittedName>
</protein>
<evidence type="ECO:0000313" key="4">
    <source>
        <dbReference type="Proteomes" id="UP000295122"/>
    </source>
</evidence>
<feature type="domain" description="GIY-YIG" evidence="2">
    <location>
        <begin position="1"/>
        <end position="78"/>
    </location>
</feature>
<evidence type="ECO:0000256" key="1">
    <source>
        <dbReference type="ARBA" id="ARBA00007435"/>
    </source>
</evidence>
<dbReference type="PANTHER" id="PTHR34477:SF5">
    <property type="entry name" value="BSL5627 PROTEIN"/>
    <property type="match status" value="1"/>
</dbReference>
<comment type="similarity">
    <text evidence="1">Belongs to the UPF0213 family.</text>
</comment>
<dbReference type="InterPro" id="IPR000305">
    <property type="entry name" value="GIY-YIG_endonuc"/>
</dbReference>
<comment type="caution">
    <text evidence="3">The sequence shown here is derived from an EMBL/GenBank/DDBJ whole genome shotgun (WGS) entry which is preliminary data.</text>
</comment>
<dbReference type="SMART" id="SM00465">
    <property type="entry name" value="GIYc"/>
    <property type="match status" value="1"/>
</dbReference>
<dbReference type="Pfam" id="PF01541">
    <property type="entry name" value="GIY-YIG"/>
    <property type="match status" value="1"/>
</dbReference>
<dbReference type="AlphaFoldDB" id="A0A4R7BVB9"/>
<dbReference type="RefSeq" id="WP_133770677.1">
    <property type="nucleotide sequence ID" value="NZ_SNZR01000013.1"/>
</dbReference>
<keyword evidence="3" id="KW-0255">Endonuclease</keyword>